<evidence type="ECO:0000256" key="7">
    <source>
        <dbReference type="ARBA" id="ARBA00022846"/>
    </source>
</evidence>
<dbReference type="OrthoDB" id="447931at2759"/>
<evidence type="ECO:0000256" key="2">
    <source>
        <dbReference type="ARBA" id="ARBA00004230"/>
    </source>
</evidence>
<keyword evidence="7" id="KW-0282">Flagellum</keyword>
<keyword evidence="16" id="KW-1185">Reference proteome</keyword>
<evidence type="ECO:0000256" key="9">
    <source>
        <dbReference type="ARBA" id="ARBA00023273"/>
    </source>
</evidence>
<keyword evidence="6" id="KW-0970">Cilium biogenesis/degradation</keyword>
<sequence>MSKHMMKPIDLRKLAKNFSDERSKEDRHWQRNDAKFRAVHQRCATYDEFKQIVEAAHLRPLDRNETLTLERRPISWNQPATKSSSLSSSPNASVQSKSSSVHQQITFTAPKNITEFIQQWRRITDDMKLEYLSMISDLERLFQADIPADLLHELPLLYQYNAIEKNAELVTNVLFSLSQSKRFELIKSFLTDKDKYELNLLFSRLCSFANLRFSVYLLKEMYFTD</sequence>
<evidence type="ECO:0000256" key="6">
    <source>
        <dbReference type="ARBA" id="ARBA00022794"/>
    </source>
</evidence>
<keyword evidence="5" id="KW-0963">Cytoplasm</keyword>
<evidence type="ECO:0000256" key="11">
    <source>
        <dbReference type="SAM" id="MobiDB-lite"/>
    </source>
</evidence>
<dbReference type="EMBL" id="CAJNOR010000857">
    <property type="protein sequence ID" value="CAF1022719.1"/>
    <property type="molecule type" value="Genomic_DNA"/>
</dbReference>
<evidence type="ECO:0000259" key="13">
    <source>
        <dbReference type="Pfam" id="PF15867"/>
    </source>
</evidence>
<evidence type="ECO:0000313" key="15">
    <source>
        <dbReference type="EMBL" id="CAF1022719.1"/>
    </source>
</evidence>
<dbReference type="GO" id="GO:0036159">
    <property type="term" value="P:inner dynein arm assembly"/>
    <property type="evidence" value="ECO:0007669"/>
    <property type="project" value="TreeGrafter"/>
</dbReference>
<feature type="region of interest" description="Disordered" evidence="11">
    <location>
        <begin position="70"/>
        <end position="97"/>
    </location>
</feature>
<evidence type="ECO:0008006" key="18">
    <source>
        <dbReference type="Google" id="ProtNLM"/>
    </source>
</evidence>
<feature type="domain" description="Dynein attachment factor N-terminal" evidence="13">
    <location>
        <begin position="9"/>
        <end position="77"/>
    </location>
</feature>
<dbReference type="GO" id="GO:0007368">
    <property type="term" value="P:determination of left/right symmetry"/>
    <property type="evidence" value="ECO:0007669"/>
    <property type="project" value="TreeGrafter"/>
</dbReference>
<protein>
    <recommendedName>
        <fullName evidence="18">Dynein attachment factor N-terminal domain-containing protein</fullName>
    </recommendedName>
</protein>
<dbReference type="AlphaFoldDB" id="A0A813VAS4"/>
<dbReference type="GO" id="GO:0036157">
    <property type="term" value="C:outer dynein arm"/>
    <property type="evidence" value="ECO:0007669"/>
    <property type="project" value="InterPro"/>
</dbReference>
<organism evidence="14 17">
    <name type="scientific">Adineta ricciae</name>
    <name type="common">Rotifer</name>
    <dbReference type="NCBI Taxonomy" id="249248"/>
    <lineage>
        <taxon>Eukaryota</taxon>
        <taxon>Metazoa</taxon>
        <taxon>Spiralia</taxon>
        <taxon>Gnathifera</taxon>
        <taxon>Rotifera</taxon>
        <taxon>Eurotatoria</taxon>
        <taxon>Bdelloidea</taxon>
        <taxon>Adinetida</taxon>
        <taxon>Adinetidae</taxon>
        <taxon>Adineta</taxon>
    </lineage>
</organism>
<feature type="region of interest" description="Disordered" evidence="11">
    <location>
        <begin position="1"/>
        <end position="29"/>
    </location>
</feature>
<dbReference type="Proteomes" id="UP000663828">
    <property type="component" value="Unassembled WGS sequence"/>
</dbReference>
<dbReference type="Pfam" id="PF15867">
    <property type="entry name" value="Dynein_attach_N"/>
    <property type="match status" value="1"/>
</dbReference>
<gene>
    <name evidence="14" type="ORF">EDS130_LOCUS6566</name>
    <name evidence="15" type="ORF">XAT740_LOCUS14322</name>
</gene>
<comment type="caution">
    <text evidence="14">The sequence shown here is derived from an EMBL/GenBank/DDBJ whole genome shotgun (WGS) entry which is preliminary data.</text>
</comment>
<feature type="compositionally biased region" description="Low complexity" evidence="11">
    <location>
        <begin position="83"/>
        <end position="97"/>
    </location>
</feature>
<evidence type="ECO:0000259" key="12">
    <source>
        <dbReference type="Pfam" id="PF13877"/>
    </source>
</evidence>
<evidence type="ECO:0000313" key="16">
    <source>
        <dbReference type="Proteomes" id="UP000663828"/>
    </source>
</evidence>
<reference evidence="14" key="1">
    <citation type="submission" date="2021-02" db="EMBL/GenBank/DDBJ databases">
        <authorList>
            <person name="Nowell W R."/>
        </authorList>
    </citation>
    <scope>NUCLEOTIDE SEQUENCE</scope>
</reference>
<dbReference type="Pfam" id="PF13877">
    <property type="entry name" value="RPAP3_C"/>
    <property type="match status" value="1"/>
</dbReference>
<keyword evidence="9" id="KW-0966">Cell projection</keyword>
<evidence type="ECO:0000256" key="5">
    <source>
        <dbReference type="ARBA" id="ARBA00022490"/>
    </source>
</evidence>
<dbReference type="InterPro" id="IPR025986">
    <property type="entry name" value="RPAP3-like_C"/>
</dbReference>
<dbReference type="InterPro" id="IPR042422">
    <property type="entry name" value="CC103"/>
</dbReference>
<comment type="function">
    <text evidence="1">Dynein-attachment factor required for cilia motility.</text>
</comment>
<dbReference type="PANTHER" id="PTHR28572:SF1">
    <property type="entry name" value="COILED-COIL DOMAIN-CONTAINING PROTEIN 103"/>
    <property type="match status" value="1"/>
</dbReference>
<comment type="similarity">
    <text evidence="10">Belongs to the DNAAF19/PR46b family.</text>
</comment>
<evidence type="ECO:0000256" key="8">
    <source>
        <dbReference type="ARBA" id="ARBA00023069"/>
    </source>
</evidence>
<evidence type="ECO:0000256" key="1">
    <source>
        <dbReference type="ARBA" id="ARBA00004048"/>
    </source>
</evidence>
<dbReference type="InterPro" id="IPR031733">
    <property type="entry name" value="Dynein_attach_N"/>
</dbReference>
<dbReference type="GO" id="GO:0031514">
    <property type="term" value="C:motile cilium"/>
    <property type="evidence" value="ECO:0007669"/>
    <property type="project" value="UniProtKB-SubCell"/>
</dbReference>
<dbReference type="GO" id="GO:0003351">
    <property type="term" value="P:epithelial cilium movement involved in extracellular fluid movement"/>
    <property type="evidence" value="ECO:0007669"/>
    <property type="project" value="TreeGrafter"/>
</dbReference>
<accession>A0A813VAS4</accession>
<keyword evidence="8" id="KW-0969">Cilium</keyword>
<proteinExistence type="inferred from homology"/>
<comment type="subunit">
    <text evidence="4">Homodimer.</text>
</comment>
<dbReference type="EMBL" id="CAJNOJ010000019">
    <property type="protein sequence ID" value="CAF0835534.1"/>
    <property type="molecule type" value="Genomic_DNA"/>
</dbReference>
<dbReference type="PANTHER" id="PTHR28572">
    <property type="entry name" value="COILED-COIL DOMAIN-CONTAINING PROTEIN 103"/>
    <property type="match status" value="1"/>
</dbReference>
<comment type="subcellular location">
    <subcellularLocation>
        <location evidence="2">Cell projection</location>
        <location evidence="2">Cilium</location>
        <location evidence="2">Flagellum</location>
    </subcellularLocation>
    <subcellularLocation>
        <location evidence="3">Cytoplasm</location>
    </subcellularLocation>
</comment>
<dbReference type="Proteomes" id="UP000663852">
    <property type="component" value="Unassembled WGS sequence"/>
</dbReference>
<evidence type="ECO:0000256" key="3">
    <source>
        <dbReference type="ARBA" id="ARBA00004496"/>
    </source>
</evidence>
<evidence type="ECO:0000256" key="4">
    <source>
        <dbReference type="ARBA" id="ARBA00011738"/>
    </source>
</evidence>
<evidence type="ECO:0000313" key="17">
    <source>
        <dbReference type="Proteomes" id="UP000663852"/>
    </source>
</evidence>
<name>A0A813VAS4_ADIRI</name>
<evidence type="ECO:0000313" key="14">
    <source>
        <dbReference type="EMBL" id="CAF0835534.1"/>
    </source>
</evidence>
<feature type="domain" description="RNA-polymerase II-associated protein 3-like C-terminal" evidence="12">
    <location>
        <begin position="109"/>
        <end position="195"/>
    </location>
</feature>
<dbReference type="GO" id="GO:0005576">
    <property type="term" value="C:extracellular region"/>
    <property type="evidence" value="ECO:0007669"/>
    <property type="project" value="GOC"/>
</dbReference>
<evidence type="ECO:0000256" key="10">
    <source>
        <dbReference type="ARBA" id="ARBA00049986"/>
    </source>
</evidence>
<feature type="compositionally biased region" description="Basic and acidic residues" evidence="11">
    <location>
        <begin position="7"/>
        <end position="29"/>
    </location>
</feature>